<evidence type="ECO:0000313" key="1">
    <source>
        <dbReference type="EMBL" id="CEH19143.1"/>
    </source>
</evidence>
<dbReference type="EMBL" id="CCYA01000277">
    <property type="protein sequence ID" value="CEH19143.1"/>
    <property type="molecule type" value="Genomic_DNA"/>
</dbReference>
<organism evidence="1 2">
    <name type="scientific">Ceraceosorus bombacis</name>
    <dbReference type="NCBI Taxonomy" id="401625"/>
    <lineage>
        <taxon>Eukaryota</taxon>
        <taxon>Fungi</taxon>
        <taxon>Dikarya</taxon>
        <taxon>Basidiomycota</taxon>
        <taxon>Ustilaginomycotina</taxon>
        <taxon>Exobasidiomycetes</taxon>
        <taxon>Ceraceosorales</taxon>
        <taxon>Ceraceosoraceae</taxon>
        <taxon>Ceraceosorus</taxon>
    </lineage>
</organism>
<dbReference type="Proteomes" id="UP000054845">
    <property type="component" value="Unassembled WGS sequence"/>
</dbReference>
<dbReference type="AlphaFoldDB" id="A0A0P1BRN6"/>
<evidence type="ECO:0000313" key="2">
    <source>
        <dbReference type="Proteomes" id="UP000054845"/>
    </source>
</evidence>
<name>A0A0P1BRN6_9BASI</name>
<accession>A0A0P1BRN6</accession>
<proteinExistence type="predicted"/>
<keyword evidence="2" id="KW-1185">Reference proteome</keyword>
<reference evidence="2" key="1">
    <citation type="submission" date="2014-09" db="EMBL/GenBank/DDBJ databases">
        <authorList>
            <person name="Sharma Rahul"/>
            <person name="Thines Marco"/>
        </authorList>
    </citation>
    <scope>NUCLEOTIDE SEQUENCE [LARGE SCALE GENOMIC DNA]</scope>
</reference>
<protein>
    <submittedName>
        <fullName evidence="1">Uncharacterized protein</fullName>
    </submittedName>
</protein>
<sequence length="108" mass="11703">MATSSTSEGGLSISASWSDSRQLFTFDTKSSATASWKNLASGSPELLLARLAAPRLAYSPEGAPFRTSTLGRPHPLHSRRFIWEISRALITFGGLQHPDIYLLPVSSL</sequence>